<dbReference type="Pfam" id="PF00117">
    <property type="entry name" value="GATase"/>
    <property type="match status" value="1"/>
</dbReference>
<evidence type="ECO:0000259" key="1">
    <source>
        <dbReference type="Pfam" id="PF00117"/>
    </source>
</evidence>
<dbReference type="GO" id="GO:0005829">
    <property type="term" value="C:cytosol"/>
    <property type="evidence" value="ECO:0007669"/>
    <property type="project" value="TreeGrafter"/>
</dbReference>
<dbReference type="RefSeq" id="WP_073488638.1">
    <property type="nucleotide sequence ID" value="NZ_FQVN01000011.1"/>
</dbReference>
<dbReference type="Proteomes" id="UP000184501">
    <property type="component" value="Unassembled WGS sequence"/>
</dbReference>
<organism evidence="2 3">
    <name type="scientific">Streptoalloteichus hindustanus</name>
    <dbReference type="NCBI Taxonomy" id="2017"/>
    <lineage>
        <taxon>Bacteria</taxon>
        <taxon>Bacillati</taxon>
        <taxon>Actinomycetota</taxon>
        <taxon>Actinomycetes</taxon>
        <taxon>Pseudonocardiales</taxon>
        <taxon>Pseudonocardiaceae</taxon>
        <taxon>Streptoalloteichus</taxon>
    </lineage>
</organism>
<sequence>MPASRHVLILRHVPWEGPGLIATALDGLPVRVATVVDDADPRLPAVDELCGLVVMGGPMNADDTARHPGLAAERRLLADAVAADVPTLGVCLGGQLLARALDAPVHAGAGVELGWAPVTVADADDPLLGALAPARPVLHWHSDVFEAPAGATPLAATATTPCQAFRLGSAWALQFHLEATRSLVDEWLAEPVMGAEAAAALGPDWRRTLVEQTTEHCDELREPALRGLDAFAELVRQRR</sequence>
<dbReference type="OrthoDB" id="5196541at2"/>
<dbReference type="InterPro" id="IPR017926">
    <property type="entry name" value="GATASE"/>
</dbReference>
<evidence type="ECO:0000313" key="2">
    <source>
        <dbReference type="EMBL" id="SHG62425.1"/>
    </source>
</evidence>
<proteinExistence type="predicted"/>
<dbReference type="PANTHER" id="PTHR42695:SF5">
    <property type="entry name" value="GLUTAMINE AMIDOTRANSFERASE YLR126C-RELATED"/>
    <property type="match status" value="1"/>
</dbReference>
<accession>A0A1M5LBV1</accession>
<gene>
    <name evidence="2" type="ORF">SAMN05444320_11155</name>
</gene>
<feature type="domain" description="Glutamine amidotransferase" evidence="1">
    <location>
        <begin position="47"/>
        <end position="183"/>
    </location>
</feature>
<evidence type="ECO:0000313" key="3">
    <source>
        <dbReference type="Proteomes" id="UP000184501"/>
    </source>
</evidence>
<dbReference type="PANTHER" id="PTHR42695">
    <property type="entry name" value="GLUTAMINE AMIDOTRANSFERASE YLR126C-RELATED"/>
    <property type="match status" value="1"/>
</dbReference>
<dbReference type="STRING" id="2017.SAMN05444320_11155"/>
<dbReference type="SUPFAM" id="SSF52317">
    <property type="entry name" value="Class I glutamine amidotransferase-like"/>
    <property type="match status" value="1"/>
</dbReference>
<name>A0A1M5LBV1_STRHI</name>
<dbReference type="InterPro" id="IPR029062">
    <property type="entry name" value="Class_I_gatase-like"/>
</dbReference>
<reference evidence="2 3" key="1">
    <citation type="submission" date="2016-11" db="EMBL/GenBank/DDBJ databases">
        <authorList>
            <person name="Jaros S."/>
            <person name="Januszkiewicz K."/>
            <person name="Wedrychowicz H."/>
        </authorList>
    </citation>
    <scope>NUCLEOTIDE SEQUENCE [LARGE SCALE GENOMIC DNA]</scope>
    <source>
        <strain evidence="2 3">DSM 44523</strain>
    </source>
</reference>
<dbReference type="InterPro" id="IPR044992">
    <property type="entry name" value="ChyE-like"/>
</dbReference>
<keyword evidence="3" id="KW-1185">Reference proteome</keyword>
<dbReference type="EMBL" id="FQVN01000011">
    <property type="protein sequence ID" value="SHG62425.1"/>
    <property type="molecule type" value="Genomic_DNA"/>
</dbReference>
<dbReference type="CDD" id="cd01741">
    <property type="entry name" value="GATase1_1"/>
    <property type="match status" value="1"/>
</dbReference>
<dbReference type="PROSITE" id="PS51273">
    <property type="entry name" value="GATASE_TYPE_1"/>
    <property type="match status" value="1"/>
</dbReference>
<protein>
    <submittedName>
        <fullName evidence="2">GMP synthase (Glutamine-hydrolysing)</fullName>
    </submittedName>
</protein>
<dbReference type="AlphaFoldDB" id="A0A1M5LBV1"/>
<dbReference type="Gene3D" id="3.40.50.880">
    <property type="match status" value="1"/>
</dbReference>